<proteinExistence type="inferred from homology"/>
<dbReference type="eggNOG" id="COG0598">
    <property type="taxonomic scope" value="Bacteria"/>
</dbReference>
<keyword evidence="4 12" id="KW-1003">Cell membrane</keyword>
<organism evidence="13 14">
    <name type="scientific">Thermophagus xiamenensis</name>
    <dbReference type="NCBI Taxonomy" id="385682"/>
    <lineage>
        <taxon>Bacteria</taxon>
        <taxon>Pseudomonadati</taxon>
        <taxon>Bacteroidota</taxon>
        <taxon>Bacteroidia</taxon>
        <taxon>Marinilabiliales</taxon>
        <taxon>Marinilabiliaceae</taxon>
        <taxon>Thermophagus</taxon>
    </lineage>
</organism>
<dbReference type="GO" id="GO:0000287">
    <property type="term" value="F:magnesium ion binding"/>
    <property type="evidence" value="ECO:0007669"/>
    <property type="project" value="TreeGrafter"/>
</dbReference>
<dbReference type="CDD" id="cd12828">
    <property type="entry name" value="TmCorA-like_1"/>
    <property type="match status" value="1"/>
</dbReference>
<feature type="transmembrane region" description="Helical" evidence="12">
    <location>
        <begin position="326"/>
        <end position="346"/>
    </location>
</feature>
<dbReference type="InParanoid" id="A0A1I2B1D9"/>
<dbReference type="InterPro" id="IPR002523">
    <property type="entry name" value="MgTranspt_CorA/ZnTranspt_ZntB"/>
</dbReference>
<dbReference type="FunFam" id="1.20.58.340:FF:000004">
    <property type="entry name" value="Magnesium transport protein CorA"/>
    <property type="match status" value="1"/>
</dbReference>
<dbReference type="Pfam" id="PF01544">
    <property type="entry name" value="CorA"/>
    <property type="match status" value="1"/>
</dbReference>
<keyword evidence="6 12" id="KW-0460">Magnesium</keyword>
<dbReference type="SUPFAM" id="SSF144083">
    <property type="entry name" value="Magnesium transport protein CorA, transmembrane region"/>
    <property type="match status" value="1"/>
</dbReference>
<keyword evidence="8 12" id="KW-0406">Ion transport</keyword>
<dbReference type="RefSeq" id="WP_010528846.1">
    <property type="nucleotide sequence ID" value="NZ_AFSL01000101.1"/>
</dbReference>
<comment type="catalytic activity">
    <reaction evidence="10">
        <text>Mg(2+)(in) = Mg(2+)(out)</text>
        <dbReference type="Rhea" id="RHEA:29827"/>
        <dbReference type="ChEBI" id="CHEBI:18420"/>
    </reaction>
</comment>
<evidence type="ECO:0000256" key="3">
    <source>
        <dbReference type="ARBA" id="ARBA00022448"/>
    </source>
</evidence>
<dbReference type="SUPFAM" id="SSF143865">
    <property type="entry name" value="CorA soluble domain-like"/>
    <property type="match status" value="1"/>
</dbReference>
<dbReference type="Gene3D" id="3.30.460.20">
    <property type="entry name" value="CorA soluble domain-like"/>
    <property type="match status" value="1"/>
</dbReference>
<dbReference type="GO" id="GO:0005886">
    <property type="term" value="C:plasma membrane"/>
    <property type="evidence" value="ECO:0007669"/>
    <property type="project" value="UniProtKB-SubCell"/>
</dbReference>
<dbReference type="PANTHER" id="PTHR46494">
    <property type="entry name" value="CORA FAMILY METAL ION TRANSPORTER (EUROFUNG)"/>
    <property type="match status" value="1"/>
</dbReference>
<dbReference type="PANTHER" id="PTHR46494:SF1">
    <property type="entry name" value="CORA FAMILY METAL ION TRANSPORTER (EUROFUNG)"/>
    <property type="match status" value="1"/>
</dbReference>
<comment type="function">
    <text evidence="11">Mediates influx of magnesium ions. Alternates between open and closed states. Activated by low cytoplasmic Mg(2+) levels. Inactive when cytoplasmic Mg(2+) levels are high.</text>
</comment>
<evidence type="ECO:0000256" key="1">
    <source>
        <dbReference type="ARBA" id="ARBA00004651"/>
    </source>
</evidence>
<evidence type="ECO:0000256" key="11">
    <source>
        <dbReference type="ARBA" id="ARBA00045497"/>
    </source>
</evidence>
<evidence type="ECO:0000313" key="14">
    <source>
        <dbReference type="Proteomes" id="UP000181976"/>
    </source>
</evidence>
<dbReference type="FunCoup" id="A0A1I2B1D9">
    <property type="interactions" value="85"/>
</dbReference>
<dbReference type="Proteomes" id="UP000181976">
    <property type="component" value="Unassembled WGS sequence"/>
</dbReference>
<evidence type="ECO:0000256" key="6">
    <source>
        <dbReference type="ARBA" id="ARBA00022842"/>
    </source>
</evidence>
<dbReference type="AlphaFoldDB" id="A0A1I2B1D9"/>
<reference evidence="13 14" key="1">
    <citation type="submission" date="2016-10" db="EMBL/GenBank/DDBJ databases">
        <authorList>
            <person name="de Groot N.N."/>
        </authorList>
    </citation>
    <scope>NUCLEOTIDE SEQUENCE [LARGE SCALE GENOMIC DNA]</scope>
    <source>
        <strain evidence="13 14">DSM 19012</strain>
    </source>
</reference>
<dbReference type="GO" id="GO:0050897">
    <property type="term" value="F:cobalt ion binding"/>
    <property type="evidence" value="ECO:0007669"/>
    <property type="project" value="TreeGrafter"/>
</dbReference>
<evidence type="ECO:0000256" key="10">
    <source>
        <dbReference type="ARBA" id="ARBA00034269"/>
    </source>
</evidence>
<evidence type="ECO:0000313" key="13">
    <source>
        <dbReference type="EMBL" id="SFE49718.1"/>
    </source>
</evidence>
<keyword evidence="7 12" id="KW-1133">Transmembrane helix</keyword>
<keyword evidence="9 12" id="KW-0472">Membrane</keyword>
<name>A0A1I2B1D9_9BACT</name>
<dbReference type="InterPro" id="IPR004488">
    <property type="entry name" value="Mg/Co-transport_prot_CorA"/>
</dbReference>
<comment type="similarity">
    <text evidence="2 12">Belongs to the CorA metal ion transporter (MIT) (TC 1.A.35) family.</text>
</comment>
<keyword evidence="5 12" id="KW-0812">Transmembrane</keyword>
<evidence type="ECO:0000256" key="4">
    <source>
        <dbReference type="ARBA" id="ARBA00022475"/>
    </source>
</evidence>
<evidence type="ECO:0000256" key="2">
    <source>
        <dbReference type="ARBA" id="ARBA00009765"/>
    </source>
</evidence>
<dbReference type="InterPro" id="IPR045863">
    <property type="entry name" value="CorA_TM1_TM2"/>
</dbReference>
<evidence type="ECO:0000256" key="5">
    <source>
        <dbReference type="ARBA" id="ARBA00022692"/>
    </source>
</evidence>
<accession>A0A1I2B1D9</accession>
<sequence length="352" mass="40942">MAKFRFQRKMIEPKIQFVGHQFMDTPAIQLFKYSEPGIEEIVSEGNLSKIFENLNYSKNFNFWINVHGVHDIELIKRLIDHFDLDKMVVQDIVDTTQRPKVEVSSDMVFFSVKSLLPQNGLNIESEQISFILKENILLSFQEKKGDHFEYIRGRLREGKGLVRKSGADYLLYLLLDAITDNYYTSLNGLESRLNELPQKIMDDPKPEQIFKLEHIKQSLFNLRKAINPLKEAIIFTEKGPSAHIHSDVIPFFADLKDQLWQLTDETDLSIHRSEGLTNLFFSYQGHRMNEVMKVLTIVTSLFIPLSFLAGVYGMNFKFMPELDWNYGYPAVLALMALLALGMLLFFKQKKWL</sequence>
<feature type="transmembrane region" description="Helical" evidence="12">
    <location>
        <begin position="294"/>
        <end position="314"/>
    </location>
</feature>
<dbReference type="NCBIfam" id="TIGR00383">
    <property type="entry name" value="corA"/>
    <property type="match status" value="1"/>
</dbReference>
<evidence type="ECO:0000256" key="8">
    <source>
        <dbReference type="ARBA" id="ARBA00023065"/>
    </source>
</evidence>
<evidence type="ECO:0000256" key="9">
    <source>
        <dbReference type="ARBA" id="ARBA00023136"/>
    </source>
</evidence>
<dbReference type="EMBL" id="FONA01000012">
    <property type="protein sequence ID" value="SFE49718.1"/>
    <property type="molecule type" value="Genomic_DNA"/>
</dbReference>
<comment type="subcellular location">
    <subcellularLocation>
        <location evidence="1">Cell membrane</location>
        <topology evidence="1">Multi-pass membrane protein</topology>
    </subcellularLocation>
    <subcellularLocation>
        <location evidence="12">Membrane</location>
        <topology evidence="12">Multi-pass membrane protein</topology>
    </subcellularLocation>
</comment>
<keyword evidence="3 12" id="KW-0813">Transport</keyword>
<dbReference type="InterPro" id="IPR045861">
    <property type="entry name" value="CorA_cytoplasmic_dom"/>
</dbReference>
<evidence type="ECO:0000256" key="7">
    <source>
        <dbReference type="ARBA" id="ARBA00022989"/>
    </source>
</evidence>
<protein>
    <recommendedName>
        <fullName evidence="12">Magnesium transport protein CorA</fullName>
    </recommendedName>
</protein>
<gene>
    <name evidence="12" type="primary">corA</name>
    <name evidence="13" type="ORF">SAMN05444380_11262</name>
</gene>
<dbReference type="STRING" id="385682.SAMN05444380_11262"/>
<dbReference type="Gene3D" id="1.20.58.340">
    <property type="entry name" value="Magnesium transport protein CorA, transmembrane region"/>
    <property type="match status" value="2"/>
</dbReference>
<keyword evidence="14" id="KW-1185">Reference proteome</keyword>
<evidence type="ECO:0000256" key="12">
    <source>
        <dbReference type="RuleBase" id="RU362010"/>
    </source>
</evidence>
<dbReference type="GO" id="GO:0015087">
    <property type="term" value="F:cobalt ion transmembrane transporter activity"/>
    <property type="evidence" value="ECO:0007669"/>
    <property type="project" value="UniProtKB-UniRule"/>
</dbReference>
<dbReference type="GO" id="GO:0015095">
    <property type="term" value="F:magnesium ion transmembrane transporter activity"/>
    <property type="evidence" value="ECO:0007669"/>
    <property type="project" value="UniProtKB-UniRule"/>
</dbReference>
<dbReference type="OrthoDB" id="9803416at2"/>